<evidence type="ECO:0000256" key="1">
    <source>
        <dbReference type="SAM" id="MobiDB-lite"/>
    </source>
</evidence>
<reference evidence="3" key="2">
    <citation type="submission" date="2021-01" db="EMBL/GenBank/DDBJ databases">
        <title>Pan-genome distribution and transcriptional activeness of fungal secondary metabolism genes in Aspergillus section Fumigati.</title>
        <authorList>
            <person name="Takahashi H."/>
            <person name="Umemura M."/>
            <person name="Ninomiya A."/>
            <person name="Kusuya Y."/>
            <person name="Urayama S."/>
            <person name="Shimizu M."/>
            <person name="Watanabe A."/>
            <person name="Kamei K."/>
            <person name="Yaguchi T."/>
            <person name="Hagiwara D."/>
        </authorList>
    </citation>
    <scope>NUCLEOTIDE SEQUENCE</scope>
    <source>
        <strain evidence="3">IFM 46973</strain>
    </source>
</reference>
<dbReference type="GeneID" id="66993916"/>
<sequence>MDGFLGKIIEKVAGGGSSSSGGGGYGYNQQPSYGGQGQGYNAGPAPPQGLPYPWVARWDDRDQRWFYVNEQTGERSWERPYGGSGSGGAPSYGERSYGQPQPSYGYGGGYGQPQGQQPERKDHTMMYGVAAGAAGLAGGALLMHEGEKIRELSLDWSRKKGALLTCTDERWDEDKERIEQNVEDFPEDAARWTGEKVCALLSCLQTDADNHGYQVGEVERIPENIEQGWDRTEDRIENKWDNAVDDVEDFPENAAGWAGRKVGEVEQFGDNIDYAYDEGRAEGRDDW</sequence>
<dbReference type="InterPro" id="IPR001202">
    <property type="entry name" value="WW_dom"/>
</dbReference>
<dbReference type="InterPro" id="IPR036020">
    <property type="entry name" value="WW_dom_sf"/>
</dbReference>
<proteinExistence type="predicted"/>
<comment type="caution">
    <text evidence="3">The sequence shown here is derived from an EMBL/GenBank/DDBJ whole genome shotgun (WGS) entry which is preliminary data.</text>
</comment>
<accession>A0A8E0QRY0</accession>
<evidence type="ECO:0000259" key="2">
    <source>
        <dbReference type="PROSITE" id="PS50020"/>
    </source>
</evidence>
<gene>
    <name evidence="3" type="ORF">Aud_006439</name>
</gene>
<protein>
    <recommendedName>
        <fullName evidence="2">WW domain-containing protein</fullName>
    </recommendedName>
</protein>
<feature type="compositionally biased region" description="Gly residues" evidence="1">
    <location>
        <begin position="13"/>
        <end position="26"/>
    </location>
</feature>
<feature type="compositionally biased region" description="Low complexity" evidence="1">
    <location>
        <begin position="91"/>
        <end position="104"/>
    </location>
</feature>
<dbReference type="PROSITE" id="PS50020">
    <property type="entry name" value="WW_DOMAIN_2"/>
    <property type="match status" value="1"/>
</dbReference>
<dbReference type="CDD" id="cd00201">
    <property type="entry name" value="WW"/>
    <property type="match status" value="1"/>
</dbReference>
<dbReference type="SUPFAM" id="SSF51045">
    <property type="entry name" value="WW domain"/>
    <property type="match status" value="1"/>
</dbReference>
<dbReference type="Pfam" id="PF00397">
    <property type="entry name" value="WW"/>
    <property type="match status" value="1"/>
</dbReference>
<evidence type="ECO:0000313" key="3">
    <source>
        <dbReference type="EMBL" id="GIC90009.1"/>
    </source>
</evidence>
<dbReference type="Proteomes" id="UP000036893">
    <property type="component" value="Unassembled WGS sequence"/>
</dbReference>
<reference evidence="3" key="1">
    <citation type="journal article" date="2015" name="Genome Announc.">
        <title>Draft Genome Sequence of the Pathogenic Filamentous Fungus Aspergillus udagawae Strain IFM 46973T.</title>
        <authorList>
            <person name="Kusuya Y."/>
            <person name="Takahashi-Nakaguchi A."/>
            <person name="Takahashi H."/>
            <person name="Yaguchi T."/>
        </authorList>
    </citation>
    <scope>NUCLEOTIDE SEQUENCE</scope>
    <source>
        <strain evidence="3">IFM 46973</strain>
    </source>
</reference>
<organism evidence="3 4">
    <name type="scientific">Aspergillus udagawae</name>
    <dbReference type="NCBI Taxonomy" id="91492"/>
    <lineage>
        <taxon>Eukaryota</taxon>
        <taxon>Fungi</taxon>
        <taxon>Dikarya</taxon>
        <taxon>Ascomycota</taxon>
        <taxon>Pezizomycotina</taxon>
        <taxon>Eurotiomycetes</taxon>
        <taxon>Eurotiomycetidae</taxon>
        <taxon>Eurotiales</taxon>
        <taxon>Aspergillaceae</taxon>
        <taxon>Aspergillus</taxon>
        <taxon>Aspergillus subgen. Fumigati</taxon>
    </lineage>
</organism>
<feature type="domain" description="WW" evidence="2">
    <location>
        <begin position="48"/>
        <end position="82"/>
    </location>
</feature>
<dbReference type="Gene3D" id="2.20.70.10">
    <property type="match status" value="1"/>
</dbReference>
<dbReference type="SMART" id="SM00456">
    <property type="entry name" value="WW"/>
    <property type="match status" value="1"/>
</dbReference>
<name>A0A8E0QRY0_9EURO</name>
<dbReference type="RefSeq" id="XP_043147275.1">
    <property type="nucleotide sequence ID" value="XM_043291340.1"/>
</dbReference>
<feature type="region of interest" description="Disordered" evidence="1">
    <location>
        <begin position="69"/>
        <end position="120"/>
    </location>
</feature>
<evidence type="ECO:0000313" key="4">
    <source>
        <dbReference type="Proteomes" id="UP000036893"/>
    </source>
</evidence>
<dbReference type="AlphaFoldDB" id="A0A8E0QRY0"/>
<dbReference type="EMBL" id="BBXM02000004">
    <property type="protein sequence ID" value="GIC90009.1"/>
    <property type="molecule type" value="Genomic_DNA"/>
</dbReference>
<feature type="region of interest" description="Disordered" evidence="1">
    <location>
        <begin position="12"/>
        <end position="54"/>
    </location>
</feature>